<gene>
    <name evidence="1" type="ORF">IE53DRAFT_369926</name>
</gene>
<protein>
    <submittedName>
        <fullName evidence="1">Uncharacterized protein</fullName>
    </submittedName>
</protein>
<organism evidence="1 2">
    <name type="scientific">Violaceomyces palustris</name>
    <dbReference type="NCBI Taxonomy" id="1673888"/>
    <lineage>
        <taxon>Eukaryota</taxon>
        <taxon>Fungi</taxon>
        <taxon>Dikarya</taxon>
        <taxon>Basidiomycota</taxon>
        <taxon>Ustilaginomycotina</taxon>
        <taxon>Ustilaginomycetes</taxon>
        <taxon>Violaceomycetales</taxon>
        <taxon>Violaceomycetaceae</taxon>
        <taxon>Violaceomyces</taxon>
    </lineage>
</organism>
<reference evidence="1 2" key="1">
    <citation type="journal article" date="2018" name="Mol. Biol. Evol.">
        <title>Broad Genomic Sampling Reveals a Smut Pathogenic Ancestry of the Fungal Clade Ustilaginomycotina.</title>
        <authorList>
            <person name="Kijpornyongpan T."/>
            <person name="Mondo S.J."/>
            <person name="Barry K."/>
            <person name="Sandor L."/>
            <person name="Lee J."/>
            <person name="Lipzen A."/>
            <person name="Pangilinan J."/>
            <person name="LaButti K."/>
            <person name="Hainaut M."/>
            <person name="Henrissat B."/>
            <person name="Grigoriev I.V."/>
            <person name="Spatafora J.W."/>
            <person name="Aime M.C."/>
        </authorList>
    </citation>
    <scope>NUCLEOTIDE SEQUENCE [LARGE SCALE GENOMIC DNA]</scope>
    <source>
        <strain evidence="1 2">SA 807</strain>
    </source>
</reference>
<evidence type="ECO:0000313" key="2">
    <source>
        <dbReference type="Proteomes" id="UP000245626"/>
    </source>
</evidence>
<evidence type="ECO:0000313" key="1">
    <source>
        <dbReference type="EMBL" id="PWN49258.1"/>
    </source>
</evidence>
<sequence length="512" mass="56806">MLSAQSVHRSKTLDQLPPELITEILLHLLPCIASPPSPSTSPPVPSSKLSSLQNSTSSLTDLAHASLVSSWLRRLVIPILWRSPILTSLSSVAKFAHSLASQPFQPKTSPPFGCLVQSLHLPSYDGILERSDTSGDQHIYADSLRRIFDLTPNISSLSIGHFTPGGSLHQFLNDSTICRPQNVTLANLGYSTPPFSSLHLTPLERVQRLHLIKILPPPTLINFICGNCSINPNQKGRIEGPSENLTHIRLSLLPADSLLNFSGFLEWRNESDAYESLPYAMRLRSPAPRPPSGPLRRLAAQEALYSLAKGSPRLKNLKLLMLELEPLEHSPTNHIPRFDGATSLDGAVPIGERGREVEGDAKRRAYWKSIKQGKEALMMVFAEMRGRRSSSPNLQVETLKRELGAAEGHVEGNALAEREAGAERVFLVDELPRKLMERRESGQTWMLSRLSEMRRGDNPWESFRSSGLTDKLNGGWLPKAKQNQRPATVTDHWTRGWERSKDTPSSFRLGIG</sequence>
<accession>A0ACD0NTX0</accession>
<dbReference type="Proteomes" id="UP000245626">
    <property type="component" value="Unassembled WGS sequence"/>
</dbReference>
<proteinExistence type="predicted"/>
<keyword evidence="2" id="KW-1185">Reference proteome</keyword>
<dbReference type="EMBL" id="KZ820076">
    <property type="protein sequence ID" value="PWN49258.1"/>
    <property type="molecule type" value="Genomic_DNA"/>
</dbReference>
<name>A0ACD0NTX0_9BASI</name>